<protein>
    <submittedName>
        <fullName evidence="2">PDZ domain-containing protein</fullName>
    </submittedName>
</protein>
<proteinExistence type="predicted"/>
<reference evidence="2" key="1">
    <citation type="submission" date="2022-11" db="UniProtKB">
        <authorList>
            <consortium name="WormBaseParasite"/>
        </authorList>
    </citation>
    <scope>IDENTIFICATION</scope>
</reference>
<organism evidence="1 2">
    <name type="scientific">Panagrolaimus sp. PS1159</name>
    <dbReference type="NCBI Taxonomy" id="55785"/>
    <lineage>
        <taxon>Eukaryota</taxon>
        <taxon>Metazoa</taxon>
        <taxon>Ecdysozoa</taxon>
        <taxon>Nematoda</taxon>
        <taxon>Chromadorea</taxon>
        <taxon>Rhabditida</taxon>
        <taxon>Tylenchina</taxon>
        <taxon>Panagrolaimomorpha</taxon>
        <taxon>Panagrolaimoidea</taxon>
        <taxon>Panagrolaimidae</taxon>
        <taxon>Panagrolaimus</taxon>
    </lineage>
</organism>
<dbReference type="Proteomes" id="UP000887580">
    <property type="component" value="Unplaced"/>
</dbReference>
<evidence type="ECO:0000313" key="1">
    <source>
        <dbReference type="Proteomes" id="UP000887580"/>
    </source>
</evidence>
<name>A0AC35EVZ9_9BILA</name>
<accession>A0AC35EVZ9</accession>
<sequence>MTIKKKRQPPDSKSVVGGIGKAPMQLPPPRLCRLQKQSLTDEFGFNLHAERGKGHFIGSVDKGGIGDQAGLVMGQRIVGVNDKLIYPDTPHKDVVTLIKKDPLCTELLVVSEEVDRWYAENGATFSFENSIRYNSEPSVILPRSSISGPKRDIMETRVVEKSTIQPETNEFIESQPVIPDSYETLNRQNEISNDIQQTTTISTTHMLTSETYIPTEEDHKATDDLIDQIFKDVPLVPVKGLDHLESDNHSTSTLTRQTEFDNTPYQPISTHPKQISSSSSSASETRQQTTHREPSPKPVPLVTPPVMNTRSAAAAPVTSNFQYASTSSRASSSFDAKSNGNAKNLDIFTMSAKEAQRAMVRQKKDPRKEQLTNEQKHRMIENL</sequence>
<dbReference type="WBParaSite" id="PS1159_v2.g11261.t1">
    <property type="protein sequence ID" value="PS1159_v2.g11261.t1"/>
    <property type="gene ID" value="PS1159_v2.g11261"/>
</dbReference>
<evidence type="ECO:0000313" key="2">
    <source>
        <dbReference type="WBParaSite" id="PS1159_v2.g11261.t1"/>
    </source>
</evidence>